<accession>A0A377Z6J6</accession>
<dbReference type="RefSeq" id="WP_023317195.1">
    <property type="nucleotide sequence ID" value="NZ_JAJHWL010000002.1"/>
</dbReference>
<evidence type="ECO:0008006" key="4">
    <source>
        <dbReference type="Google" id="ProtNLM"/>
    </source>
</evidence>
<gene>
    <name evidence="1" type="ORF">NCTC9504_00261</name>
    <name evidence="2" type="ORF">NCTC9504_01747</name>
</gene>
<dbReference type="Proteomes" id="UP000254020">
    <property type="component" value="Unassembled WGS sequence"/>
</dbReference>
<reference evidence="2 3" key="1">
    <citation type="submission" date="2018-06" db="EMBL/GenBank/DDBJ databases">
        <authorList>
            <consortium name="Pathogen Informatics"/>
            <person name="Doyle S."/>
        </authorList>
    </citation>
    <scope>NUCLEOTIDE SEQUENCE [LARGE SCALE GENOMIC DNA]</scope>
    <source>
        <strain evidence="2 3">NCTC9504</strain>
    </source>
</reference>
<organism evidence="2 3">
    <name type="scientific">Klebsiella pneumoniae subsp. pneumoniae</name>
    <dbReference type="NCBI Taxonomy" id="72407"/>
    <lineage>
        <taxon>Bacteria</taxon>
        <taxon>Pseudomonadati</taxon>
        <taxon>Pseudomonadota</taxon>
        <taxon>Gammaproteobacteria</taxon>
        <taxon>Enterobacterales</taxon>
        <taxon>Enterobacteriaceae</taxon>
        <taxon>Klebsiella/Raoultella group</taxon>
        <taxon>Klebsiella</taxon>
        <taxon>Klebsiella pneumoniae complex</taxon>
    </lineage>
</organism>
<protein>
    <recommendedName>
        <fullName evidence="4">Excisionase</fullName>
    </recommendedName>
</protein>
<proteinExistence type="predicted"/>
<dbReference type="EMBL" id="UGMA01000003">
    <property type="protein sequence ID" value="STU55279.1"/>
    <property type="molecule type" value="Genomic_DNA"/>
</dbReference>
<sequence>MIYLDVVPITKYCEEMGETLDAVNKRLQRGVWQEGVHVLKVDGSKERWIDLKEIANWARQNKDLYLSQEV</sequence>
<evidence type="ECO:0000313" key="3">
    <source>
        <dbReference type="Proteomes" id="UP000254020"/>
    </source>
</evidence>
<evidence type="ECO:0000313" key="1">
    <source>
        <dbReference type="EMBL" id="STU55279.1"/>
    </source>
</evidence>
<name>A0A377Z6J6_KLEPN</name>
<dbReference type="AlphaFoldDB" id="A0A377Z6J6"/>
<dbReference type="EMBL" id="UGMA01000005">
    <property type="protein sequence ID" value="STU62975.1"/>
    <property type="molecule type" value="Genomic_DNA"/>
</dbReference>
<evidence type="ECO:0000313" key="2">
    <source>
        <dbReference type="EMBL" id="STU62975.1"/>
    </source>
</evidence>